<evidence type="ECO:0000256" key="1">
    <source>
        <dbReference type="ARBA" id="ARBA00007320"/>
    </source>
</evidence>
<reference evidence="7" key="1">
    <citation type="journal article" date="2018" name="Nat. Microbiol.">
        <title>Leveraging single-cell genomics to expand the fungal tree of life.</title>
        <authorList>
            <person name="Ahrendt S.R."/>
            <person name="Quandt C.A."/>
            <person name="Ciobanu D."/>
            <person name="Clum A."/>
            <person name="Salamov A."/>
            <person name="Andreopoulos B."/>
            <person name="Cheng J.F."/>
            <person name="Woyke T."/>
            <person name="Pelin A."/>
            <person name="Henrissat B."/>
            <person name="Reynolds N.K."/>
            <person name="Benny G.L."/>
            <person name="Smith M.E."/>
            <person name="James T.Y."/>
            <person name="Grigoriev I.V."/>
        </authorList>
    </citation>
    <scope>NUCLEOTIDE SEQUENCE [LARGE SCALE GENOMIC DNA]</scope>
    <source>
        <strain evidence="7">ATCC 52028</strain>
    </source>
</reference>
<protein>
    <recommendedName>
        <fullName evidence="5">Large ribosomal subunit protein uL15/eL18 domain-containing protein</fullName>
    </recommendedName>
</protein>
<dbReference type="OrthoDB" id="361383at2759"/>
<evidence type="ECO:0000256" key="2">
    <source>
        <dbReference type="ARBA" id="ARBA00022980"/>
    </source>
</evidence>
<dbReference type="InterPro" id="IPR021131">
    <property type="entry name" value="Ribosomal_uL15/eL18"/>
</dbReference>
<dbReference type="STRING" id="1555241.A0A4P9X2A4"/>
<dbReference type="Proteomes" id="UP000274922">
    <property type="component" value="Unassembled WGS sequence"/>
</dbReference>
<dbReference type="SUPFAM" id="SSF52080">
    <property type="entry name" value="Ribosomal proteins L15p and L18e"/>
    <property type="match status" value="1"/>
</dbReference>
<dbReference type="GO" id="GO:0005762">
    <property type="term" value="C:mitochondrial large ribosomal subunit"/>
    <property type="evidence" value="ECO:0007669"/>
    <property type="project" value="TreeGrafter"/>
</dbReference>
<keyword evidence="7" id="KW-1185">Reference proteome</keyword>
<keyword evidence="3" id="KW-0687">Ribonucleoprotein</keyword>
<sequence length="223" mass="24724">MTFKPRKVGRGDCNKGKSAGRGTKGWKARQHRAPLPGYEGGQRTLLKALPKLIHRRTHIDTTLPRYTPLALDELAYLLAKHRFPAVPSYTRASPLRMEQLVASRALGPITDGVFLSKRGMEFFNTPNVHIQVSDADLEAIAAIERLGGSVTLVYYDPLALRAICEPEKWAVLPPIAHPTRLNEIAKYTDPLQRGYLAPLVAGVHPADIVKTVQSLPLRQLQLD</sequence>
<dbReference type="PANTHER" id="PTHR12934:SF11">
    <property type="entry name" value="LARGE RIBOSOMAL SUBUNIT PROTEIN UL15M"/>
    <property type="match status" value="1"/>
</dbReference>
<dbReference type="PANTHER" id="PTHR12934">
    <property type="entry name" value="50S RIBOSOMAL PROTEIN L15"/>
    <property type="match status" value="1"/>
</dbReference>
<accession>A0A4P9X2A4</accession>
<evidence type="ECO:0000256" key="4">
    <source>
        <dbReference type="SAM" id="MobiDB-lite"/>
    </source>
</evidence>
<organism evidence="6 7">
    <name type="scientific">Caulochytrium protostelioides</name>
    <dbReference type="NCBI Taxonomy" id="1555241"/>
    <lineage>
        <taxon>Eukaryota</taxon>
        <taxon>Fungi</taxon>
        <taxon>Fungi incertae sedis</taxon>
        <taxon>Chytridiomycota</taxon>
        <taxon>Chytridiomycota incertae sedis</taxon>
        <taxon>Chytridiomycetes</taxon>
        <taxon>Caulochytriales</taxon>
        <taxon>Caulochytriaceae</taxon>
        <taxon>Caulochytrium</taxon>
    </lineage>
</organism>
<proteinExistence type="inferred from homology"/>
<evidence type="ECO:0000259" key="5">
    <source>
        <dbReference type="Pfam" id="PF00828"/>
    </source>
</evidence>
<feature type="region of interest" description="Disordered" evidence="4">
    <location>
        <begin position="1"/>
        <end position="34"/>
    </location>
</feature>
<dbReference type="GO" id="GO:0006412">
    <property type="term" value="P:translation"/>
    <property type="evidence" value="ECO:0007669"/>
    <property type="project" value="InterPro"/>
</dbReference>
<dbReference type="AlphaFoldDB" id="A0A4P9X2A4"/>
<dbReference type="InterPro" id="IPR036227">
    <property type="entry name" value="Ribosomal_uL15/eL18_sf"/>
</dbReference>
<keyword evidence="2" id="KW-0689">Ribosomal protein</keyword>
<feature type="domain" description="Large ribosomal subunit protein uL15/eL18" evidence="5">
    <location>
        <begin position="69"/>
        <end position="151"/>
    </location>
</feature>
<dbReference type="InterPro" id="IPR005749">
    <property type="entry name" value="Ribosomal_uL15_bac-type"/>
</dbReference>
<dbReference type="GO" id="GO:0003735">
    <property type="term" value="F:structural constituent of ribosome"/>
    <property type="evidence" value="ECO:0007669"/>
    <property type="project" value="InterPro"/>
</dbReference>
<evidence type="ECO:0000313" key="6">
    <source>
        <dbReference type="EMBL" id="RKO98510.1"/>
    </source>
</evidence>
<dbReference type="Pfam" id="PF00828">
    <property type="entry name" value="Ribosomal_L27A"/>
    <property type="match status" value="1"/>
</dbReference>
<evidence type="ECO:0000313" key="7">
    <source>
        <dbReference type="Proteomes" id="UP000274922"/>
    </source>
</evidence>
<gene>
    <name evidence="6" type="ORF">CXG81DRAFT_15830</name>
</gene>
<evidence type="ECO:0000256" key="3">
    <source>
        <dbReference type="ARBA" id="ARBA00023274"/>
    </source>
</evidence>
<name>A0A4P9X2A4_9FUNG</name>
<comment type="similarity">
    <text evidence="1">Belongs to the universal ribosomal protein uL15 family.</text>
</comment>
<dbReference type="EMBL" id="ML014415">
    <property type="protein sequence ID" value="RKO98510.1"/>
    <property type="molecule type" value="Genomic_DNA"/>
</dbReference>